<dbReference type="EMBL" id="CWQJ01000003">
    <property type="protein sequence ID" value="CSB68381.1"/>
    <property type="molecule type" value="Genomic_DNA"/>
</dbReference>
<accession>A0A655VHN3</accession>
<protein>
    <submittedName>
        <fullName evidence="1">Uncharacterized protein</fullName>
    </submittedName>
</protein>
<dbReference type="AlphaFoldDB" id="A0A655VHN3"/>
<reference evidence="1 2" key="1">
    <citation type="submission" date="2015-07" db="EMBL/GenBank/DDBJ databases">
        <authorList>
            <consortium name="Pathogen Informatics"/>
        </authorList>
    </citation>
    <scope>NUCLEOTIDE SEQUENCE [LARGE SCALE GENOMIC DNA]</scope>
    <source>
        <strain evidence="1 2">A325</strain>
    </source>
</reference>
<evidence type="ECO:0000313" key="1">
    <source>
        <dbReference type="EMBL" id="CSB68381.1"/>
    </source>
</evidence>
<organism evidence="1 2">
    <name type="scientific">Vibrio cholerae</name>
    <dbReference type="NCBI Taxonomy" id="666"/>
    <lineage>
        <taxon>Bacteria</taxon>
        <taxon>Pseudomonadati</taxon>
        <taxon>Pseudomonadota</taxon>
        <taxon>Gammaproteobacteria</taxon>
        <taxon>Vibrionales</taxon>
        <taxon>Vibrionaceae</taxon>
        <taxon>Vibrio</taxon>
    </lineage>
</organism>
<evidence type="ECO:0000313" key="2">
    <source>
        <dbReference type="Proteomes" id="UP000046067"/>
    </source>
</evidence>
<sequence>MLSTRDQRFLYAWQTSITNFYAQITPRHHDHIRRANNAVHCFFTGYHFCALNFGDNVRIAACLGGELARVFNIFRIAWERDG</sequence>
<proteinExistence type="predicted"/>
<name>A0A655VHN3_VIBCL</name>
<gene>
    <name evidence="1" type="ORF">ERS013201_00661</name>
</gene>
<dbReference type="Proteomes" id="UP000046067">
    <property type="component" value="Unassembled WGS sequence"/>
</dbReference>